<name>A0A8S1INT5_9CHLO</name>
<dbReference type="InterPro" id="IPR001849">
    <property type="entry name" value="PH_domain"/>
</dbReference>
<keyword evidence="3" id="KW-1185">Reference proteome</keyword>
<gene>
    <name evidence="2" type="ORF">OSTQU699_LOCUS1333</name>
</gene>
<feature type="domain" description="PH" evidence="1">
    <location>
        <begin position="19"/>
        <end position="127"/>
    </location>
</feature>
<evidence type="ECO:0000313" key="3">
    <source>
        <dbReference type="Proteomes" id="UP000708148"/>
    </source>
</evidence>
<dbReference type="PANTHER" id="PTHR14336">
    <property type="entry name" value="TANDEM PH DOMAIN CONTAINING PROTEIN"/>
    <property type="match status" value="1"/>
</dbReference>
<dbReference type="Proteomes" id="UP000708148">
    <property type="component" value="Unassembled WGS sequence"/>
</dbReference>
<sequence>MAGLFGKSKDSYGVEFWTNPERTGWLMKQGEYLKYWRRRWFVLKQGKIFWFKSEILNSESIPRGVIPVNTCLSIKGAEDTLNKPHAFEITTADDKMFFIADTAKVRGHRCGCQDTVGFSKWQQLFAL</sequence>
<dbReference type="FunFam" id="2.30.29.30:FF:000286">
    <property type="entry name" value="PH-protein kinase domain containing protein"/>
    <property type="match status" value="1"/>
</dbReference>
<dbReference type="EMBL" id="CAJHUC010000414">
    <property type="protein sequence ID" value="CAD7695972.1"/>
    <property type="molecule type" value="Genomic_DNA"/>
</dbReference>
<dbReference type="InterPro" id="IPR051707">
    <property type="entry name" value="PI-Interact_SigTrans_Reg"/>
</dbReference>
<accession>A0A8S1INT5</accession>
<dbReference type="Pfam" id="PF00169">
    <property type="entry name" value="PH"/>
    <property type="match status" value="1"/>
</dbReference>
<dbReference type="PANTHER" id="PTHR14336:SF8">
    <property type="entry name" value="PROTEIN OPY1"/>
    <property type="match status" value="1"/>
</dbReference>
<organism evidence="2 3">
    <name type="scientific">Ostreobium quekettii</name>
    <dbReference type="NCBI Taxonomy" id="121088"/>
    <lineage>
        <taxon>Eukaryota</taxon>
        <taxon>Viridiplantae</taxon>
        <taxon>Chlorophyta</taxon>
        <taxon>core chlorophytes</taxon>
        <taxon>Ulvophyceae</taxon>
        <taxon>TCBD clade</taxon>
        <taxon>Bryopsidales</taxon>
        <taxon>Ostreobineae</taxon>
        <taxon>Ostreobiaceae</taxon>
        <taxon>Ostreobium</taxon>
    </lineage>
</organism>
<dbReference type="PROSITE" id="PS50003">
    <property type="entry name" value="PH_DOMAIN"/>
    <property type="match status" value="1"/>
</dbReference>
<proteinExistence type="predicted"/>
<comment type="caution">
    <text evidence="2">The sequence shown here is derived from an EMBL/GenBank/DDBJ whole genome shotgun (WGS) entry which is preliminary data.</text>
</comment>
<reference evidence="2" key="1">
    <citation type="submission" date="2020-12" db="EMBL/GenBank/DDBJ databases">
        <authorList>
            <person name="Iha C."/>
        </authorList>
    </citation>
    <scope>NUCLEOTIDE SEQUENCE</scope>
</reference>
<dbReference type="SMART" id="SM00233">
    <property type="entry name" value="PH"/>
    <property type="match status" value="1"/>
</dbReference>
<evidence type="ECO:0000313" key="2">
    <source>
        <dbReference type="EMBL" id="CAD7695972.1"/>
    </source>
</evidence>
<dbReference type="Gene3D" id="2.30.29.30">
    <property type="entry name" value="Pleckstrin-homology domain (PH domain)/Phosphotyrosine-binding domain (PTB)"/>
    <property type="match status" value="1"/>
</dbReference>
<dbReference type="SUPFAM" id="SSF50729">
    <property type="entry name" value="PH domain-like"/>
    <property type="match status" value="1"/>
</dbReference>
<dbReference type="InterPro" id="IPR011993">
    <property type="entry name" value="PH-like_dom_sf"/>
</dbReference>
<evidence type="ECO:0000259" key="1">
    <source>
        <dbReference type="PROSITE" id="PS50003"/>
    </source>
</evidence>
<dbReference type="AlphaFoldDB" id="A0A8S1INT5"/>
<protein>
    <recommendedName>
        <fullName evidence="1">PH domain-containing protein</fullName>
    </recommendedName>
</protein>
<dbReference type="OrthoDB" id="185175at2759"/>